<comment type="caution">
    <text evidence="1">The sequence shown here is derived from an EMBL/GenBank/DDBJ whole genome shotgun (WGS) entry which is preliminary data.</text>
</comment>
<dbReference type="Proteomes" id="UP000830375">
    <property type="component" value="Unassembled WGS sequence"/>
</dbReference>
<protein>
    <submittedName>
        <fullName evidence="1">Uncharacterized protein</fullName>
    </submittedName>
</protein>
<sequence length="356" mass="39351">MSSASAVWDTFEPTNFQALKECTFHCCTTAGMLIIPLVPLARSLGARFALPKLIRTVRLSYAIQFASPYFIMPKKGGGVRPIQDPRVFHVSILPRHRPFLWFAFDGRAWQYKVLPSGLSLSPCVFTKVTLAPLHEVGIRILNLDDWLIMAHFQLGLWVNWEKSKLSNMQRISFLGMKYDNASHQRAFPISAELPEFLQRQECGISETFSEAPGAYGIHSYSYAARIASFKTTSALVTLPRWAWCHGTWAGSLGALVRSSIALAHQLPRVAGSATSLAAVPPAVAWRARVGLHGQHCVRFVHQPAGLSTITSHVTTQPRLESLCTVHILGELNRAANTHQGSLLSLNNDDSIPNRSS</sequence>
<reference evidence="1 2" key="1">
    <citation type="submission" date="2022-01" db="EMBL/GenBank/DDBJ databases">
        <title>A high-quality chromosome-level genome assembly of rohu carp, Labeo rohita.</title>
        <authorList>
            <person name="Arick M.A. II"/>
            <person name="Hsu C.-Y."/>
            <person name="Magbanua Z."/>
            <person name="Pechanova O."/>
            <person name="Grover C."/>
            <person name="Miller E."/>
            <person name="Thrash A."/>
            <person name="Ezzel L."/>
            <person name="Alam S."/>
            <person name="Benzie J."/>
            <person name="Hamilton M."/>
            <person name="Karsi A."/>
            <person name="Lawrence M.L."/>
            <person name="Peterson D.G."/>
        </authorList>
    </citation>
    <scope>NUCLEOTIDE SEQUENCE [LARGE SCALE GENOMIC DNA]</scope>
    <source>
        <strain evidence="2">BAU-BD-2019</strain>
        <tissue evidence="1">Blood</tissue>
    </source>
</reference>
<dbReference type="PANTHER" id="PTHR33050:SF7">
    <property type="entry name" value="RIBONUCLEASE H"/>
    <property type="match status" value="1"/>
</dbReference>
<dbReference type="InterPro" id="IPR043502">
    <property type="entry name" value="DNA/RNA_pol_sf"/>
</dbReference>
<dbReference type="EMBL" id="JACTAM010000008">
    <property type="protein sequence ID" value="KAI2661239.1"/>
    <property type="molecule type" value="Genomic_DNA"/>
</dbReference>
<dbReference type="SUPFAM" id="SSF56672">
    <property type="entry name" value="DNA/RNA polymerases"/>
    <property type="match status" value="1"/>
</dbReference>
<evidence type="ECO:0000313" key="2">
    <source>
        <dbReference type="Proteomes" id="UP000830375"/>
    </source>
</evidence>
<dbReference type="PANTHER" id="PTHR33050">
    <property type="entry name" value="REVERSE TRANSCRIPTASE DOMAIN-CONTAINING PROTEIN"/>
    <property type="match status" value="1"/>
</dbReference>
<accession>A0ABQ8MEB1</accession>
<evidence type="ECO:0000313" key="1">
    <source>
        <dbReference type="EMBL" id="KAI2661239.1"/>
    </source>
</evidence>
<dbReference type="CDD" id="cd03714">
    <property type="entry name" value="RT_DIRS1"/>
    <property type="match status" value="1"/>
</dbReference>
<gene>
    <name evidence="1" type="ORF">H4Q32_006786</name>
</gene>
<keyword evidence="2" id="KW-1185">Reference proteome</keyword>
<dbReference type="InterPro" id="IPR052055">
    <property type="entry name" value="Hepadnavirus_pol/RT"/>
</dbReference>
<name>A0ABQ8MEB1_LABRO</name>
<proteinExistence type="predicted"/>
<organism evidence="1 2">
    <name type="scientific">Labeo rohita</name>
    <name type="common">Indian major carp</name>
    <name type="synonym">Cyprinus rohita</name>
    <dbReference type="NCBI Taxonomy" id="84645"/>
    <lineage>
        <taxon>Eukaryota</taxon>
        <taxon>Metazoa</taxon>
        <taxon>Chordata</taxon>
        <taxon>Craniata</taxon>
        <taxon>Vertebrata</taxon>
        <taxon>Euteleostomi</taxon>
        <taxon>Actinopterygii</taxon>
        <taxon>Neopterygii</taxon>
        <taxon>Teleostei</taxon>
        <taxon>Ostariophysi</taxon>
        <taxon>Cypriniformes</taxon>
        <taxon>Cyprinidae</taxon>
        <taxon>Labeoninae</taxon>
        <taxon>Labeonini</taxon>
        <taxon>Labeo</taxon>
    </lineage>
</organism>